<dbReference type="PANTHER" id="PTHR33866:SF2">
    <property type="entry name" value="S-ADENOSYLMETHIONINE DECARBOXYLASE PROENZYME"/>
    <property type="match status" value="1"/>
</dbReference>
<keyword evidence="13" id="KW-1185">Reference proteome</keyword>
<keyword evidence="6 10" id="KW-0865">Zymogen</keyword>
<keyword evidence="7 10" id="KW-0456">Lyase</keyword>
<reference evidence="12 13" key="1">
    <citation type="journal article" date="2013" name="PLoS ONE">
        <title>Bacterial endosymbiosis in a chordate host: long-term co-evolution and conservation of secondary metabolism.</title>
        <authorList>
            <person name="Kwan J.C."/>
            <person name="Schmidt E.W."/>
        </authorList>
    </citation>
    <scope>NUCLEOTIDE SEQUENCE [LARGE SCALE GENOMIC DNA]</scope>
    <source>
        <strain evidence="13">faulkneri L5</strain>
    </source>
</reference>
<evidence type="ECO:0000256" key="11">
    <source>
        <dbReference type="SAM" id="MobiDB-lite"/>
    </source>
</evidence>
<dbReference type="Gene3D" id="3.30.360.110">
    <property type="entry name" value="S-adenosylmethionine decarboxylase domain"/>
    <property type="match status" value="1"/>
</dbReference>
<dbReference type="HAMAP" id="MF_00464">
    <property type="entry name" value="AdoMetDC_1"/>
    <property type="match status" value="1"/>
</dbReference>
<sequence length="168" mass="18741">MQTKRSLELDSKTKTEQCNDALDGNHRTDNIVLLPSTSFTSSDERFDHFVKRDGLTFAGTHLVIDLWGASQIDDIEHIETTLKQCVKEAGATLLNIHLHRFSPNGGVSGVVVLAESHISVHTWPECYYAAFDIFMCGEAQPYKSVDVLKTAFKPERINVGDHRRGIVA</sequence>
<evidence type="ECO:0000256" key="6">
    <source>
        <dbReference type="ARBA" id="ARBA00023145"/>
    </source>
</evidence>
<feature type="active site" description="Schiff-base intermediate with substrate; via pyruvic acid" evidence="10">
    <location>
        <position position="116"/>
    </location>
</feature>
<name>V9TVW4_9PROT</name>
<dbReference type="PANTHER" id="PTHR33866">
    <property type="entry name" value="S-ADENOSYLMETHIONINE DECARBOXYLASE PROENZYME"/>
    <property type="match status" value="1"/>
</dbReference>
<feature type="modified residue" description="Pyruvic acid (Ser); by autocatalysis" evidence="10">
    <location>
        <position position="116"/>
    </location>
</feature>
<dbReference type="Pfam" id="PF02675">
    <property type="entry name" value="AdoMet_dc"/>
    <property type="match status" value="1"/>
</dbReference>
<keyword evidence="5 10" id="KW-0620">Polyamine biosynthesis</keyword>
<dbReference type="NCBIfam" id="TIGR03330">
    <property type="entry name" value="SAM_DCase_Bsu"/>
    <property type="match status" value="1"/>
</dbReference>
<gene>
    <name evidence="12" type="primary">speD</name>
    <name evidence="10" type="synonym">speH</name>
    <name evidence="12" type="ORF">P856_632</name>
</gene>
<feature type="active site" description="Proton acceptor; for processing activity" evidence="10">
    <location>
        <position position="121"/>
    </location>
</feature>
<dbReference type="EMBL" id="CP006745">
    <property type="protein sequence ID" value="AHC73843.1"/>
    <property type="molecule type" value="Genomic_DNA"/>
</dbReference>
<comment type="subunit">
    <text evidence="10">Heterotetramer of two alpha and two beta chains arranged as a dimer of alpha/beta heterodimers.</text>
</comment>
<dbReference type="PATRIC" id="fig|1401328.3.peg.634"/>
<dbReference type="RefSeq" id="WP_025300721.1">
    <property type="nucleotide sequence ID" value="NZ_CP006745.1"/>
</dbReference>
<feature type="region of interest" description="Disordered" evidence="11">
    <location>
        <begin position="1"/>
        <end position="22"/>
    </location>
</feature>
<evidence type="ECO:0000256" key="10">
    <source>
        <dbReference type="HAMAP-Rule" id="MF_00464"/>
    </source>
</evidence>
<evidence type="ECO:0000256" key="9">
    <source>
        <dbReference type="ARBA" id="ARBA00023317"/>
    </source>
</evidence>
<feature type="chain" id="PRO_5023439602" description="S-adenosylmethionine decarboxylase beta chain" evidence="10">
    <location>
        <begin position="1"/>
        <end position="115"/>
    </location>
</feature>
<keyword evidence="2 10" id="KW-0210">Decarboxylase</keyword>
<evidence type="ECO:0000256" key="3">
    <source>
        <dbReference type="ARBA" id="ARBA00022813"/>
    </source>
</evidence>
<evidence type="ECO:0000256" key="4">
    <source>
        <dbReference type="ARBA" id="ARBA00023066"/>
    </source>
</evidence>
<evidence type="ECO:0000256" key="5">
    <source>
        <dbReference type="ARBA" id="ARBA00023115"/>
    </source>
</evidence>
<dbReference type="KEGG" id="efk:P856_632"/>
<evidence type="ECO:0000256" key="2">
    <source>
        <dbReference type="ARBA" id="ARBA00022793"/>
    </source>
</evidence>
<keyword evidence="8 10" id="KW-0704">Schiff base</keyword>
<dbReference type="GO" id="GO:0005829">
    <property type="term" value="C:cytosol"/>
    <property type="evidence" value="ECO:0007669"/>
    <property type="project" value="TreeGrafter"/>
</dbReference>
<protein>
    <recommendedName>
        <fullName evidence="10">S-adenosylmethionine decarboxylase proenzyme</fullName>
        <shortName evidence="10">AdoMetDC</shortName>
        <shortName evidence="10">SAMDC</shortName>
        <ecNumber evidence="10">4.1.1.50</ecNumber>
    </recommendedName>
    <component>
        <recommendedName>
            <fullName evidence="10">S-adenosylmethionine decarboxylase beta chain</fullName>
        </recommendedName>
    </component>
    <component>
        <recommendedName>
            <fullName evidence="10">S-adenosylmethionine decarboxylase alpha chain</fullName>
        </recommendedName>
    </component>
</protein>
<feature type="site" description="Cleavage (non-hydrolytic); by autolysis" evidence="10">
    <location>
        <begin position="115"/>
        <end position="116"/>
    </location>
</feature>
<comment type="cofactor">
    <cofactor evidence="10">
        <name>pyruvate</name>
        <dbReference type="ChEBI" id="CHEBI:15361"/>
    </cofactor>
    <text evidence="10">Binds 1 pyruvoyl group covalently per subunit.</text>
</comment>
<dbReference type="Gene3D" id="3.30.160.750">
    <property type="match status" value="1"/>
</dbReference>
<feature type="chain" id="PRO_5023439603" description="S-adenosylmethionine decarboxylase alpha chain" evidence="10">
    <location>
        <begin position="116"/>
        <end position="168"/>
    </location>
</feature>
<comment type="PTM">
    <text evidence="10">Is synthesized initially as an inactive proenzyme. Formation of the active enzyme involves a self-maturation process in which the active site pyruvoyl group is generated from an internal serine residue via an autocatalytic post-translational modification. Two non-identical subunits are generated from the proenzyme in this reaction, and the pyruvate is formed at the N-terminus of the alpha chain, which is derived from the carboxyl end of the proenzyme. The post-translation cleavage follows an unusual pathway, termed non-hydrolytic serinolysis, in which the side chain hydroxyl group of the serine supplies its oxygen atom to form the C-terminus of the beta chain, while the remainder of the serine residue undergoes an oxidative deamination to produce ammonia and the pyruvoyl group blocking the N-terminus of the alpha chain.</text>
</comment>
<keyword evidence="1 10" id="KW-0949">S-adenosyl-L-methionine</keyword>
<keyword evidence="9 10" id="KW-0670">Pyruvate</keyword>
<keyword evidence="4 10" id="KW-0745">Spermidine biosynthesis</keyword>
<dbReference type="UniPathway" id="UPA00331">
    <property type="reaction ID" value="UER00451"/>
</dbReference>
<dbReference type="AlphaFoldDB" id="V9TVW4"/>
<organism evidence="12 13">
    <name type="scientific">Candidatus Endolissoclinum faulkneri L5</name>
    <dbReference type="NCBI Taxonomy" id="1401328"/>
    <lineage>
        <taxon>Bacteria</taxon>
        <taxon>Pseudomonadati</taxon>
        <taxon>Pseudomonadota</taxon>
        <taxon>Alphaproteobacteria</taxon>
        <taxon>Rhodospirillales</taxon>
        <taxon>Rhodospirillaceae</taxon>
        <taxon>Candidatus Endolissoclinum</taxon>
    </lineage>
</organism>
<dbReference type="eggNOG" id="COG1586">
    <property type="taxonomic scope" value="Bacteria"/>
</dbReference>
<dbReference type="InterPro" id="IPR003826">
    <property type="entry name" value="AdoMetDC_fam_prok"/>
</dbReference>
<comment type="similarity">
    <text evidence="10">Belongs to the prokaryotic AdoMetDC family. Type 1 subfamily.</text>
</comment>
<proteinExistence type="inferred from homology"/>
<dbReference type="InterPro" id="IPR016067">
    <property type="entry name" value="S-AdoMet_deCO2ase_core"/>
</dbReference>
<evidence type="ECO:0000256" key="1">
    <source>
        <dbReference type="ARBA" id="ARBA00022691"/>
    </source>
</evidence>
<evidence type="ECO:0000256" key="8">
    <source>
        <dbReference type="ARBA" id="ARBA00023270"/>
    </source>
</evidence>
<evidence type="ECO:0000313" key="13">
    <source>
        <dbReference type="Proteomes" id="UP000018700"/>
    </source>
</evidence>
<evidence type="ECO:0000256" key="7">
    <source>
        <dbReference type="ARBA" id="ARBA00023239"/>
    </source>
</evidence>
<dbReference type="GO" id="GO:0004014">
    <property type="term" value="F:adenosylmethionine decarboxylase activity"/>
    <property type="evidence" value="ECO:0007669"/>
    <property type="project" value="UniProtKB-UniRule"/>
</dbReference>
<dbReference type="Proteomes" id="UP000018700">
    <property type="component" value="Chromosome"/>
</dbReference>
<comment type="catalytic activity">
    <reaction evidence="10">
        <text>S-adenosyl-L-methionine + H(+) = S-adenosyl 3-(methylsulfanyl)propylamine + CO2</text>
        <dbReference type="Rhea" id="RHEA:15981"/>
        <dbReference type="ChEBI" id="CHEBI:15378"/>
        <dbReference type="ChEBI" id="CHEBI:16526"/>
        <dbReference type="ChEBI" id="CHEBI:57443"/>
        <dbReference type="ChEBI" id="CHEBI:59789"/>
        <dbReference type="EC" id="4.1.1.50"/>
    </reaction>
</comment>
<keyword evidence="3 10" id="KW-0068">Autocatalytic cleavage</keyword>
<dbReference type="HOGENOM" id="CLU_125470_0_0_5"/>
<feature type="active site" description="Proton donor; for catalytic activity" evidence="10">
    <location>
        <position position="136"/>
    </location>
</feature>
<accession>V9TVW4</accession>
<dbReference type="GO" id="GO:0008295">
    <property type="term" value="P:spermidine biosynthetic process"/>
    <property type="evidence" value="ECO:0007669"/>
    <property type="project" value="UniProtKB-UniRule"/>
</dbReference>
<dbReference type="STRING" id="1401328.P856_632"/>
<comment type="function">
    <text evidence="10">Catalyzes the decarboxylation of S-adenosylmethionine to S-adenosylmethioninamine (dcAdoMet), the propylamine donor required for the synthesis of the polyamines spermine and spermidine from the diamine putrescine.</text>
</comment>
<dbReference type="EC" id="4.1.1.50" evidence="10"/>
<dbReference type="InterPro" id="IPR042284">
    <property type="entry name" value="AdoMetDC_N"/>
</dbReference>
<dbReference type="SUPFAM" id="SSF56276">
    <property type="entry name" value="S-adenosylmethionine decarboxylase"/>
    <property type="match status" value="1"/>
</dbReference>
<dbReference type="OrthoDB" id="9793120at2"/>
<comment type="pathway">
    <text evidence="10">Amine and polyamine biosynthesis; S-adenosylmethioninamine biosynthesis; S-adenosylmethioninamine from S-adenosyl-L-methionine: step 1/1.</text>
</comment>
<dbReference type="InterPro" id="IPR042286">
    <property type="entry name" value="AdoMetDC_C"/>
</dbReference>
<dbReference type="InterPro" id="IPR017716">
    <property type="entry name" value="S-AdoMet_deCOase_pro-enz"/>
</dbReference>
<evidence type="ECO:0000313" key="12">
    <source>
        <dbReference type="EMBL" id="AHC73843.1"/>
    </source>
</evidence>